<protein>
    <submittedName>
        <fullName evidence="2">Uncharacterized protein</fullName>
    </submittedName>
</protein>
<dbReference type="EMBL" id="LFEH01000103">
    <property type="protein sequence ID" value="KMS73164.1"/>
    <property type="molecule type" value="Genomic_DNA"/>
</dbReference>
<sequence length="85" mass="9748">MTGFQEARAARERPARHERRRRELRDLLAAGVLRPAEHGAFPLRTRRRRTRPSSRAAIRGRSSSCPERRADDTRAVFFVAGARPL</sequence>
<organism evidence="2 3">
    <name type="scientific">Streptomyces leeuwenhoekii</name>
    <dbReference type="NCBI Taxonomy" id="1437453"/>
    <lineage>
        <taxon>Bacteria</taxon>
        <taxon>Bacillati</taxon>
        <taxon>Actinomycetota</taxon>
        <taxon>Actinomycetes</taxon>
        <taxon>Kitasatosporales</taxon>
        <taxon>Streptomycetaceae</taxon>
        <taxon>Streptomyces</taxon>
    </lineage>
</organism>
<evidence type="ECO:0000313" key="2">
    <source>
        <dbReference type="EMBL" id="KMS73164.1"/>
    </source>
</evidence>
<evidence type="ECO:0000256" key="1">
    <source>
        <dbReference type="SAM" id="MobiDB-lite"/>
    </source>
</evidence>
<evidence type="ECO:0000313" key="3">
    <source>
        <dbReference type="Proteomes" id="UP000037274"/>
    </source>
</evidence>
<reference evidence="2 3" key="1">
    <citation type="submission" date="2015-06" db="EMBL/GenBank/DDBJ databases">
        <title>Draft genome sequence of Streptomyces leeuwenhoekii C58, which produces the novel lasso peptide, chaxapeptin.</title>
        <authorList>
            <person name="Yi Y."/>
            <person name="Hai D."/>
            <person name="Jaspars M."/>
            <person name="Sheng H."/>
            <person name="Rateb M.E."/>
            <person name="Bull A."/>
            <person name="Goodfellow M."/>
            <person name="Asenjo J.A."/>
            <person name="Ebel R."/>
        </authorList>
    </citation>
    <scope>NUCLEOTIDE SEQUENCE [LARGE SCALE GENOMIC DNA]</scope>
    <source>
        <strain evidence="2 3">C58</strain>
    </source>
</reference>
<accession>A0ABR5HTS4</accession>
<proteinExistence type="predicted"/>
<gene>
    <name evidence="2" type="ORF">ACH49_23260</name>
</gene>
<dbReference type="Proteomes" id="UP000037274">
    <property type="component" value="Unassembled WGS sequence"/>
</dbReference>
<feature type="region of interest" description="Disordered" evidence="1">
    <location>
        <begin position="44"/>
        <end position="67"/>
    </location>
</feature>
<feature type="compositionally biased region" description="Low complexity" evidence="1">
    <location>
        <begin position="53"/>
        <end position="64"/>
    </location>
</feature>
<comment type="caution">
    <text evidence="2">The sequence shown here is derived from an EMBL/GenBank/DDBJ whole genome shotgun (WGS) entry which is preliminary data.</text>
</comment>
<feature type="compositionally biased region" description="Basic and acidic residues" evidence="1">
    <location>
        <begin position="8"/>
        <end position="20"/>
    </location>
</feature>
<name>A0ABR5HTS4_STRLW</name>
<feature type="region of interest" description="Disordered" evidence="1">
    <location>
        <begin position="1"/>
        <end position="20"/>
    </location>
</feature>
<keyword evidence="3" id="KW-1185">Reference proteome</keyword>